<dbReference type="EC" id="2.7.13.3" evidence="2"/>
<dbReference type="Pfam" id="PF08447">
    <property type="entry name" value="PAS_3"/>
    <property type="match status" value="1"/>
</dbReference>
<feature type="domain" description="PAS" evidence="9">
    <location>
        <begin position="177"/>
        <end position="250"/>
    </location>
</feature>
<dbReference type="PANTHER" id="PTHR43304">
    <property type="entry name" value="PHYTOCHROME-LIKE PROTEIN CPH1"/>
    <property type="match status" value="1"/>
</dbReference>
<dbReference type="InterPro" id="IPR005467">
    <property type="entry name" value="His_kinase_dom"/>
</dbReference>
<keyword evidence="7" id="KW-0175">Coiled coil</keyword>
<dbReference type="InterPro" id="IPR003594">
    <property type="entry name" value="HATPase_dom"/>
</dbReference>
<reference evidence="11" key="1">
    <citation type="submission" date="2024-07" db="EMBL/GenBank/DDBJ databases">
        <authorList>
            <person name="Kim Y.J."/>
            <person name="Jeong J.Y."/>
        </authorList>
    </citation>
    <scope>NUCLEOTIDE SEQUENCE</scope>
    <source>
        <strain evidence="11">GIHE-MW2</strain>
    </source>
</reference>
<evidence type="ECO:0000259" key="10">
    <source>
        <dbReference type="PROSITE" id="PS50113"/>
    </source>
</evidence>
<dbReference type="PRINTS" id="PR00344">
    <property type="entry name" value="BCTRLSENSOR"/>
</dbReference>
<evidence type="ECO:0000313" key="11">
    <source>
        <dbReference type="EMBL" id="XCM37114.1"/>
    </source>
</evidence>
<dbReference type="SUPFAM" id="SSF55874">
    <property type="entry name" value="ATPase domain of HSP90 chaperone/DNA topoisomerase II/histidine kinase"/>
    <property type="match status" value="1"/>
</dbReference>
<dbReference type="InterPro" id="IPR004358">
    <property type="entry name" value="Sig_transdc_His_kin-like_C"/>
</dbReference>
<evidence type="ECO:0000256" key="1">
    <source>
        <dbReference type="ARBA" id="ARBA00000085"/>
    </source>
</evidence>
<dbReference type="CDD" id="cd00082">
    <property type="entry name" value="HisKA"/>
    <property type="match status" value="1"/>
</dbReference>
<dbReference type="InterPro" id="IPR013656">
    <property type="entry name" value="PAS_4"/>
</dbReference>
<dbReference type="FunFam" id="3.30.565.10:FF:000006">
    <property type="entry name" value="Sensor histidine kinase WalK"/>
    <property type="match status" value="1"/>
</dbReference>
<dbReference type="Gene3D" id="3.30.565.10">
    <property type="entry name" value="Histidine kinase-like ATPase, C-terminal domain"/>
    <property type="match status" value="1"/>
</dbReference>
<dbReference type="CDD" id="cd16921">
    <property type="entry name" value="HATPase_FilI-like"/>
    <property type="match status" value="1"/>
</dbReference>
<feature type="domain" description="PAC" evidence="10">
    <location>
        <begin position="253"/>
        <end position="303"/>
    </location>
</feature>
<keyword evidence="3" id="KW-0597">Phosphoprotein</keyword>
<evidence type="ECO:0000256" key="4">
    <source>
        <dbReference type="ARBA" id="ARBA00022679"/>
    </source>
</evidence>
<dbReference type="CDD" id="cd00130">
    <property type="entry name" value="PAS"/>
    <property type="match status" value="4"/>
</dbReference>
<feature type="domain" description="PAC" evidence="10">
    <location>
        <begin position="643"/>
        <end position="696"/>
    </location>
</feature>
<dbReference type="InterPro" id="IPR035965">
    <property type="entry name" value="PAS-like_dom_sf"/>
</dbReference>
<dbReference type="PROSITE" id="PS50112">
    <property type="entry name" value="PAS"/>
    <property type="match status" value="5"/>
</dbReference>
<evidence type="ECO:0000256" key="3">
    <source>
        <dbReference type="ARBA" id="ARBA00022553"/>
    </source>
</evidence>
<evidence type="ECO:0000256" key="2">
    <source>
        <dbReference type="ARBA" id="ARBA00012438"/>
    </source>
</evidence>
<dbReference type="SMART" id="SM00387">
    <property type="entry name" value="HATPase_c"/>
    <property type="match status" value="1"/>
</dbReference>
<feature type="domain" description="PAC" evidence="10">
    <location>
        <begin position="764"/>
        <end position="816"/>
    </location>
</feature>
<keyword evidence="5" id="KW-0418">Kinase</keyword>
<evidence type="ECO:0000259" key="9">
    <source>
        <dbReference type="PROSITE" id="PS50112"/>
    </source>
</evidence>
<evidence type="ECO:0000259" key="8">
    <source>
        <dbReference type="PROSITE" id="PS50109"/>
    </source>
</evidence>
<evidence type="ECO:0000256" key="6">
    <source>
        <dbReference type="ARBA" id="ARBA00023012"/>
    </source>
</evidence>
<feature type="domain" description="PAS" evidence="9">
    <location>
        <begin position="13"/>
        <end position="55"/>
    </location>
</feature>
<dbReference type="SUPFAM" id="SSF55785">
    <property type="entry name" value="PYP-like sensor domain (PAS domain)"/>
    <property type="match status" value="6"/>
</dbReference>
<dbReference type="PROSITE" id="PS50109">
    <property type="entry name" value="HIS_KIN"/>
    <property type="match status" value="1"/>
</dbReference>
<dbReference type="GO" id="GO:0000155">
    <property type="term" value="F:phosphorelay sensor kinase activity"/>
    <property type="evidence" value="ECO:0007669"/>
    <property type="project" value="InterPro"/>
</dbReference>
<dbReference type="PROSITE" id="PS50113">
    <property type="entry name" value="PAC"/>
    <property type="match status" value="3"/>
</dbReference>
<evidence type="ECO:0000256" key="5">
    <source>
        <dbReference type="ARBA" id="ARBA00022777"/>
    </source>
</evidence>
<dbReference type="InterPro" id="IPR000014">
    <property type="entry name" value="PAS"/>
</dbReference>
<dbReference type="Pfam" id="PF00512">
    <property type="entry name" value="HisKA"/>
    <property type="match status" value="1"/>
</dbReference>
<feature type="coiled-coil region" evidence="7">
    <location>
        <begin position="125"/>
        <end position="175"/>
    </location>
</feature>
<proteinExistence type="predicted"/>
<sequence length="1047" mass="119644">MLNHFNKSDTPLNGEVLSIILNHISDVIFICDPLGDIIYSAGNITEIFGYSASEINQISQITQLIEAGLLEELILAAKKPESLALECNHFSGNILDKFGNHHWVEIKIKKITLAKELFLLFLRDISQVEQVKTELKHSRQELEKVVHLRTEQLKLANLQLEKQIIERQRTEVEIQNTVERLMAILETVAEGITFGEETGKFELFNSKMEEITGYTKSEANSCENFLARLYPEPREYKKAMTGFKKIIESGKNIHRETIIKTKTGQEKTLLVSTSLVRDGDRNLFLSAYRDITHRQAAERALAESEARKKAILAAIPDALFCMDREGIFLEFIPAKQFHLFVTLNQFIGKKITNVLPENLAKKVIKLIQQTLKNQTTQLLEYQLPVNHQIRDYEVRMAVFLKHQVLAIVRDISDRKQAERAVQQQMQWNQLILQTTMDGFFRFDAQGNILKVNSAFMDIMQYSEDKLLGMKVQDLLALDTPEEIRKHIQAICFPSPVKHPGNFSKKPPKISERLKSKYRRSDGAIIHVELSVTVTQLGNEKLMFAFVRDISDLVSTGQALIDSQRFIQKITDTVPVLIYIYDLVEQKNTYFNSQISEILGYDLAKIQEIEQAGPLLLTLLHPEDSLSEINLKKRWESVKDGEILQTEMRIQDAEGVWRNFQCEETLFLRDANGLPKQILGAGIDITEQKKNQQKLLRLSKAVASTSDAIAITDLSGNPIYINPAFIKLFGYELAPLISHKGLNILYADSSLCTSVFDTIKQGVSWRGEVKMQTHHRDFLDILLRADAIKDETGKIVGFVYIYTDISDRKRAQEQLAQHAIELARFNAELEQFAYVASHDLQEPLRIITSYSQLISRRYLGKLDEKADKYIQFVVKAAQRMQQLIEDLLEFSRLGSQKNELGQVECEAVLNLVLENLNLTIFLNDAIINHEPLPVVLGDHTQLVQLFQNLIVNGIKYRTERSPIIHISATRIENYWRFAVSDNGIGIAPEFFERIFTIFQRLHTREEYPGTGIGLAICKKIVQRHRGEIWVQSQVGAGSTFYFTLPAVD</sequence>
<organism evidence="11">
    <name type="scientific">Planktothricoides raciborskii GIHE-MW2</name>
    <dbReference type="NCBI Taxonomy" id="2792601"/>
    <lineage>
        <taxon>Bacteria</taxon>
        <taxon>Bacillati</taxon>
        <taxon>Cyanobacteriota</taxon>
        <taxon>Cyanophyceae</taxon>
        <taxon>Oscillatoriophycideae</taxon>
        <taxon>Oscillatoriales</taxon>
        <taxon>Oscillatoriaceae</taxon>
        <taxon>Planktothricoides</taxon>
    </lineage>
</organism>
<dbReference type="SMART" id="SM00388">
    <property type="entry name" value="HisKA"/>
    <property type="match status" value="1"/>
</dbReference>
<dbReference type="InterPro" id="IPR000700">
    <property type="entry name" value="PAS-assoc_C"/>
</dbReference>
<dbReference type="EMBL" id="CP159837">
    <property type="protein sequence ID" value="XCM37114.1"/>
    <property type="molecule type" value="Genomic_DNA"/>
</dbReference>
<gene>
    <name evidence="11" type="ORF">ABWT76_005928</name>
</gene>
<accession>A0AAU8JE71</accession>
<dbReference type="AlphaFoldDB" id="A0AAU8JE71"/>
<dbReference type="Pfam" id="PF08448">
    <property type="entry name" value="PAS_4"/>
    <property type="match status" value="1"/>
</dbReference>
<comment type="catalytic activity">
    <reaction evidence="1">
        <text>ATP + protein L-histidine = ADP + protein N-phospho-L-histidine.</text>
        <dbReference type="EC" id="2.7.13.3"/>
    </reaction>
</comment>
<dbReference type="Pfam" id="PF02518">
    <property type="entry name" value="HATPase_c"/>
    <property type="match status" value="1"/>
</dbReference>
<dbReference type="Gene3D" id="3.30.450.20">
    <property type="entry name" value="PAS domain"/>
    <property type="match status" value="6"/>
</dbReference>
<dbReference type="InterPro" id="IPR013655">
    <property type="entry name" value="PAS_fold_3"/>
</dbReference>
<keyword evidence="6" id="KW-0902">Two-component regulatory system</keyword>
<dbReference type="SMART" id="SM00091">
    <property type="entry name" value="PAS"/>
    <property type="match status" value="6"/>
</dbReference>
<dbReference type="InterPro" id="IPR036890">
    <property type="entry name" value="HATPase_C_sf"/>
</dbReference>
<feature type="domain" description="PAS" evidence="9">
    <location>
        <begin position="431"/>
        <end position="488"/>
    </location>
</feature>
<dbReference type="InterPro" id="IPR036097">
    <property type="entry name" value="HisK_dim/P_sf"/>
</dbReference>
<dbReference type="SUPFAM" id="SSF47384">
    <property type="entry name" value="Homodimeric domain of signal transducing histidine kinase"/>
    <property type="match status" value="1"/>
</dbReference>
<dbReference type="Gene3D" id="1.10.287.130">
    <property type="match status" value="1"/>
</dbReference>
<name>A0AAU8JE71_9CYAN</name>
<protein>
    <recommendedName>
        <fullName evidence="2">histidine kinase</fullName>
        <ecNumber evidence="2">2.7.13.3</ecNumber>
    </recommendedName>
</protein>
<dbReference type="RefSeq" id="WP_354635394.1">
    <property type="nucleotide sequence ID" value="NZ_CP159837.1"/>
</dbReference>
<evidence type="ECO:0000256" key="7">
    <source>
        <dbReference type="SAM" id="Coils"/>
    </source>
</evidence>
<dbReference type="InterPro" id="IPR003661">
    <property type="entry name" value="HisK_dim/P_dom"/>
</dbReference>
<dbReference type="InterPro" id="IPR001610">
    <property type="entry name" value="PAC"/>
</dbReference>
<dbReference type="NCBIfam" id="TIGR00229">
    <property type="entry name" value="sensory_box"/>
    <property type="match status" value="6"/>
</dbReference>
<dbReference type="Pfam" id="PF13426">
    <property type="entry name" value="PAS_9"/>
    <property type="match status" value="4"/>
</dbReference>
<keyword evidence="4" id="KW-0808">Transferase</keyword>
<feature type="domain" description="Histidine kinase" evidence="8">
    <location>
        <begin position="834"/>
        <end position="1047"/>
    </location>
</feature>
<feature type="domain" description="PAS" evidence="9">
    <location>
        <begin position="693"/>
        <end position="737"/>
    </location>
</feature>
<feature type="domain" description="PAS" evidence="9">
    <location>
        <begin position="562"/>
        <end position="623"/>
    </location>
</feature>
<dbReference type="InterPro" id="IPR052162">
    <property type="entry name" value="Sensor_kinase/Photoreceptor"/>
</dbReference>
<dbReference type="PANTHER" id="PTHR43304:SF1">
    <property type="entry name" value="PAC DOMAIN-CONTAINING PROTEIN"/>
    <property type="match status" value="1"/>
</dbReference>
<dbReference type="SMART" id="SM00086">
    <property type="entry name" value="PAC"/>
    <property type="match status" value="4"/>
</dbReference>